<evidence type="ECO:0000313" key="2">
    <source>
        <dbReference type="EMBL" id="RDX39471.1"/>
    </source>
</evidence>
<keyword evidence="1" id="KW-0732">Signal</keyword>
<dbReference type="EMBL" id="KZ857836">
    <property type="protein sequence ID" value="RDX39471.1"/>
    <property type="molecule type" value="Genomic_DNA"/>
</dbReference>
<feature type="chain" id="PRO_5016976793" description="Secreted protein" evidence="1">
    <location>
        <begin position="16"/>
        <end position="139"/>
    </location>
</feature>
<sequence length="139" mass="15493">MSLLVLLTLNLTVSSRTPTRFKTLPEVCTSVRLRTLNTFPAALGLCRMQSWQAHHHVPGHALYCRRQAETPTSSTGFGLETRATLTRRARKSPDYSNDMVSRRDLRYYFLTFRASIATPESQIALSANVAAGRPLALGK</sequence>
<name>A0A371CGT6_9APHY</name>
<protein>
    <recommendedName>
        <fullName evidence="4">Secreted protein</fullName>
    </recommendedName>
</protein>
<dbReference type="Proteomes" id="UP000256964">
    <property type="component" value="Unassembled WGS sequence"/>
</dbReference>
<evidence type="ECO:0000313" key="3">
    <source>
        <dbReference type="Proteomes" id="UP000256964"/>
    </source>
</evidence>
<reference evidence="2 3" key="1">
    <citation type="journal article" date="2018" name="Biotechnol. Biofuels">
        <title>Integrative visual omics of the white-rot fungus Polyporus brumalis exposes the biotechnological potential of its oxidative enzymes for delignifying raw plant biomass.</title>
        <authorList>
            <person name="Miyauchi S."/>
            <person name="Rancon A."/>
            <person name="Drula E."/>
            <person name="Hage H."/>
            <person name="Chaduli D."/>
            <person name="Favel A."/>
            <person name="Grisel S."/>
            <person name="Henrissat B."/>
            <person name="Herpoel-Gimbert I."/>
            <person name="Ruiz-Duenas F.J."/>
            <person name="Chevret D."/>
            <person name="Hainaut M."/>
            <person name="Lin J."/>
            <person name="Wang M."/>
            <person name="Pangilinan J."/>
            <person name="Lipzen A."/>
            <person name="Lesage-Meessen L."/>
            <person name="Navarro D."/>
            <person name="Riley R."/>
            <person name="Grigoriev I.V."/>
            <person name="Zhou S."/>
            <person name="Raouche S."/>
            <person name="Rosso M.N."/>
        </authorList>
    </citation>
    <scope>NUCLEOTIDE SEQUENCE [LARGE SCALE GENOMIC DNA]</scope>
    <source>
        <strain evidence="2 3">BRFM 1820</strain>
    </source>
</reference>
<organism evidence="2 3">
    <name type="scientific">Lentinus brumalis</name>
    <dbReference type="NCBI Taxonomy" id="2498619"/>
    <lineage>
        <taxon>Eukaryota</taxon>
        <taxon>Fungi</taxon>
        <taxon>Dikarya</taxon>
        <taxon>Basidiomycota</taxon>
        <taxon>Agaricomycotina</taxon>
        <taxon>Agaricomycetes</taxon>
        <taxon>Polyporales</taxon>
        <taxon>Polyporaceae</taxon>
        <taxon>Lentinus</taxon>
    </lineage>
</organism>
<feature type="non-terminal residue" evidence="2">
    <location>
        <position position="139"/>
    </location>
</feature>
<evidence type="ECO:0008006" key="4">
    <source>
        <dbReference type="Google" id="ProtNLM"/>
    </source>
</evidence>
<accession>A0A371CGT6</accession>
<dbReference type="AlphaFoldDB" id="A0A371CGT6"/>
<evidence type="ECO:0000256" key="1">
    <source>
        <dbReference type="SAM" id="SignalP"/>
    </source>
</evidence>
<proteinExistence type="predicted"/>
<gene>
    <name evidence="2" type="ORF">OH76DRAFT_1424306</name>
</gene>
<keyword evidence="3" id="KW-1185">Reference proteome</keyword>
<feature type="signal peptide" evidence="1">
    <location>
        <begin position="1"/>
        <end position="15"/>
    </location>
</feature>